<dbReference type="EMBL" id="MHSA01000001">
    <property type="protein sequence ID" value="OHA35123.1"/>
    <property type="molecule type" value="Genomic_DNA"/>
</dbReference>
<dbReference type="GO" id="GO:0006412">
    <property type="term" value="P:translation"/>
    <property type="evidence" value="ECO:0007669"/>
    <property type="project" value="UniProtKB-UniRule"/>
</dbReference>
<dbReference type="GO" id="GO:0003735">
    <property type="term" value="F:structural constituent of ribosome"/>
    <property type="evidence" value="ECO:0007669"/>
    <property type="project" value="UniProtKB-UniRule"/>
</dbReference>
<evidence type="ECO:0000313" key="8">
    <source>
        <dbReference type="EMBL" id="OHA35123.1"/>
    </source>
</evidence>
<dbReference type="InterPro" id="IPR019979">
    <property type="entry name" value="Ribosomal_uS17_CS"/>
</dbReference>
<dbReference type="NCBIfam" id="TIGR03635">
    <property type="entry name" value="uS17_bact"/>
    <property type="match status" value="1"/>
</dbReference>
<dbReference type="GO" id="GO:0019843">
    <property type="term" value="F:rRNA binding"/>
    <property type="evidence" value="ECO:0007669"/>
    <property type="project" value="UniProtKB-UniRule"/>
</dbReference>
<evidence type="ECO:0000256" key="4">
    <source>
        <dbReference type="ARBA" id="ARBA00022980"/>
    </source>
</evidence>
<dbReference type="NCBIfam" id="NF004123">
    <property type="entry name" value="PRK05610.1"/>
    <property type="match status" value="1"/>
</dbReference>
<dbReference type="Pfam" id="PF00366">
    <property type="entry name" value="Ribosomal_S17"/>
    <property type="match status" value="1"/>
</dbReference>
<dbReference type="InterPro" id="IPR019984">
    <property type="entry name" value="Ribosomal_uS17_bact/chlr"/>
</dbReference>
<dbReference type="InterPro" id="IPR000266">
    <property type="entry name" value="Ribosomal_uS17"/>
</dbReference>
<comment type="function">
    <text evidence="6">One of the primary rRNA binding proteins, it binds specifically to the 5'-end of 16S ribosomal RNA.</text>
</comment>
<dbReference type="SUPFAM" id="SSF50249">
    <property type="entry name" value="Nucleic acid-binding proteins"/>
    <property type="match status" value="1"/>
</dbReference>
<dbReference type="CDD" id="cd00364">
    <property type="entry name" value="Ribosomal_uS17"/>
    <property type="match status" value="1"/>
</dbReference>
<dbReference type="InterPro" id="IPR012340">
    <property type="entry name" value="NA-bd_OB-fold"/>
</dbReference>
<evidence type="ECO:0000313" key="9">
    <source>
        <dbReference type="Proteomes" id="UP000177797"/>
    </source>
</evidence>
<dbReference type="Gene3D" id="2.40.50.140">
    <property type="entry name" value="Nucleic acid-binding proteins"/>
    <property type="match status" value="1"/>
</dbReference>
<dbReference type="HAMAP" id="MF_01345_B">
    <property type="entry name" value="Ribosomal_uS17_B"/>
    <property type="match status" value="1"/>
</dbReference>
<evidence type="ECO:0000256" key="7">
    <source>
        <dbReference type="RuleBase" id="RU003872"/>
    </source>
</evidence>
<dbReference type="Proteomes" id="UP000177797">
    <property type="component" value="Unassembled WGS sequence"/>
</dbReference>
<gene>
    <name evidence="6" type="primary">rpsQ</name>
    <name evidence="8" type="ORF">A2938_01770</name>
</gene>
<evidence type="ECO:0000256" key="6">
    <source>
        <dbReference type="HAMAP-Rule" id="MF_01345"/>
    </source>
</evidence>
<dbReference type="PROSITE" id="PS00056">
    <property type="entry name" value="RIBOSOMAL_S17"/>
    <property type="match status" value="1"/>
</dbReference>
<dbReference type="PANTHER" id="PTHR10744">
    <property type="entry name" value="40S RIBOSOMAL PROTEIN S11 FAMILY MEMBER"/>
    <property type="match status" value="1"/>
</dbReference>
<comment type="similarity">
    <text evidence="1 6 7">Belongs to the universal ribosomal protein uS17 family.</text>
</comment>
<evidence type="ECO:0000256" key="5">
    <source>
        <dbReference type="ARBA" id="ARBA00023274"/>
    </source>
</evidence>
<proteinExistence type="inferred from homology"/>
<organism evidence="8 9">
    <name type="scientific">Candidatus Taylorbacteria bacterium RIFCSPLOWO2_01_FULL_48_100</name>
    <dbReference type="NCBI Taxonomy" id="1802322"/>
    <lineage>
        <taxon>Bacteria</taxon>
        <taxon>Candidatus Tayloriibacteriota</taxon>
    </lineage>
</organism>
<keyword evidence="3 6" id="KW-0694">RNA-binding</keyword>
<keyword evidence="2 6" id="KW-0699">rRNA-binding</keyword>
<evidence type="ECO:0000256" key="2">
    <source>
        <dbReference type="ARBA" id="ARBA00022730"/>
    </source>
</evidence>
<comment type="subunit">
    <text evidence="6">Part of the 30S ribosomal subunit.</text>
</comment>
<accession>A0A1G2NGE4</accession>
<dbReference type="PANTHER" id="PTHR10744:SF1">
    <property type="entry name" value="SMALL RIBOSOMAL SUBUNIT PROTEIN US17M"/>
    <property type="match status" value="1"/>
</dbReference>
<evidence type="ECO:0000256" key="1">
    <source>
        <dbReference type="ARBA" id="ARBA00010254"/>
    </source>
</evidence>
<keyword evidence="5 6" id="KW-0687">Ribonucleoprotein</keyword>
<keyword evidence="4 6" id="KW-0689">Ribosomal protein</keyword>
<sequence>METETKNEKTGRVLRGTVVSDKMKDTVVVAVNRLVKHPKYKKFMRITKRYKAHDAGNTKHTGDSVEIIECRPISKDKHFKIV</sequence>
<dbReference type="AlphaFoldDB" id="A0A1G2NGE4"/>
<dbReference type="GO" id="GO:0022627">
    <property type="term" value="C:cytosolic small ribosomal subunit"/>
    <property type="evidence" value="ECO:0007669"/>
    <property type="project" value="UniProtKB-UniRule"/>
</dbReference>
<protein>
    <recommendedName>
        <fullName evidence="6">Small ribosomal subunit protein uS17</fullName>
    </recommendedName>
</protein>
<reference evidence="8 9" key="1">
    <citation type="journal article" date="2016" name="Nat. Commun.">
        <title>Thousands of microbial genomes shed light on interconnected biogeochemical processes in an aquifer system.</title>
        <authorList>
            <person name="Anantharaman K."/>
            <person name="Brown C.T."/>
            <person name="Hug L.A."/>
            <person name="Sharon I."/>
            <person name="Castelle C.J."/>
            <person name="Probst A.J."/>
            <person name="Thomas B.C."/>
            <person name="Singh A."/>
            <person name="Wilkins M.J."/>
            <person name="Karaoz U."/>
            <person name="Brodie E.L."/>
            <person name="Williams K.H."/>
            <person name="Hubbard S.S."/>
            <person name="Banfield J.F."/>
        </authorList>
    </citation>
    <scope>NUCLEOTIDE SEQUENCE [LARGE SCALE GENOMIC DNA]</scope>
</reference>
<name>A0A1G2NGE4_9BACT</name>
<dbReference type="PRINTS" id="PR00973">
    <property type="entry name" value="RIBOSOMALS17"/>
</dbReference>
<evidence type="ECO:0000256" key="3">
    <source>
        <dbReference type="ARBA" id="ARBA00022884"/>
    </source>
</evidence>
<comment type="caution">
    <text evidence="8">The sequence shown here is derived from an EMBL/GenBank/DDBJ whole genome shotgun (WGS) entry which is preliminary data.</text>
</comment>